<keyword evidence="1" id="KW-1133">Transmembrane helix</keyword>
<feature type="transmembrane region" description="Helical" evidence="1">
    <location>
        <begin position="57"/>
        <end position="78"/>
    </location>
</feature>
<reference evidence="3" key="1">
    <citation type="submission" date="2019-04" db="EMBL/GenBank/DDBJ databases">
        <title>Friends and foes A comparative genomics studyof 23 Aspergillus species from section Flavi.</title>
        <authorList>
            <consortium name="DOE Joint Genome Institute"/>
            <person name="Kjaerbolling I."/>
            <person name="Vesth T."/>
            <person name="Frisvad J.C."/>
            <person name="Nybo J.L."/>
            <person name="Theobald S."/>
            <person name="Kildgaard S."/>
            <person name="Isbrandt T."/>
            <person name="Kuo A."/>
            <person name="Sato A."/>
            <person name="Lyhne E.K."/>
            <person name="Kogle M.E."/>
            <person name="Wiebenga A."/>
            <person name="Kun R.S."/>
            <person name="Lubbers R.J."/>
            <person name="Makela M.R."/>
            <person name="Barry K."/>
            <person name="Chovatia M."/>
            <person name="Clum A."/>
            <person name="Daum C."/>
            <person name="Haridas S."/>
            <person name="He G."/>
            <person name="LaButti K."/>
            <person name="Lipzen A."/>
            <person name="Mondo S."/>
            <person name="Riley R."/>
            <person name="Salamov A."/>
            <person name="Simmons B.A."/>
            <person name="Magnuson J.K."/>
            <person name="Henrissat B."/>
            <person name="Mortensen U.H."/>
            <person name="Larsen T.O."/>
            <person name="Devries R.P."/>
            <person name="Grigoriev I.V."/>
            <person name="Machida M."/>
            <person name="Baker S.E."/>
            <person name="Andersen M.R."/>
        </authorList>
    </citation>
    <scope>NUCLEOTIDE SEQUENCE [LARGE SCALE GENOMIC DNA]</scope>
    <source>
        <strain evidence="3">CBS 130015</strain>
    </source>
</reference>
<dbReference type="EMBL" id="ML738303">
    <property type="protein sequence ID" value="KAE8317120.1"/>
    <property type="molecule type" value="Genomic_DNA"/>
</dbReference>
<keyword evidence="1" id="KW-0472">Membrane</keyword>
<evidence type="ECO:0000256" key="1">
    <source>
        <dbReference type="SAM" id="Phobius"/>
    </source>
</evidence>
<protein>
    <submittedName>
        <fullName evidence="2">Uncharacterized protein</fullName>
    </submittedName>
</protein>
<proteinExistence type="predicted"/>
<sequence>MSWSPSPSMKRVMTSGLDVVLKNIAASLSKYSLDSSNFTVHGAAKVPEVYVPVDWRFLSLPVAVLLLGLVFIVSTILINRNMKAVIWKSSLLPVLYHGLRDADIRGEYITISSMEQAAQSTHAQFETHGTVSKLRQIQGTKHSTTEVVSQQAISLSSN</sequence>
<evidence type="ECO:0000313" key="3">
    <source>
        <dbReference type="Proteomes" id="UP000325433"/>
    </source>
</evidence>
<dbReference type="Proteomes" id="UP000325433">
    <property type="component" value="Unassembled WGS sequence"/>
</dbReference>
<evidence type="ECO:0000313" key="2">
    <source>
        <dbReference type="EMBL" id="KAE8317120.1"/>
    </source>
</evidence>
<dbReference type="PANTHER" id="PTHR35394:SF5">
    <property type="entry name" value="DUF3176 DOMAIN-CONTAINING PROTEIN"/>
    <property type="match status" value="1"/>
</dbReference>
<organism evidence="2 3">
    <name type="scientific">Aspergillus transmontanensis</name>
    <dbReference type="NCBI Taxonomy" id="1034304"/>
    <lineage>
        <taxon>Eukaryota</taxon>
        <taxon>Fungi</taxon>
        <taxon>Dikarya</taxon>
        <taxon>Ascomycota</taxon>
        <taxon>Pezizomycotina</taxon>
        <taxon>Eurotiomycetes</taxon>
        <taxon>Eurotiomycetidae</taxon>
        <taxon>Eurotiales</taxon>
        <taxon>Aspergillaceae</taxon>
        <taxon>Aspergillus</taxon>
        <taxon>Aspergillus subgen. Circumdati</taxon>
    </lineage>
</organism>
<dbReference type="PANTHER" id="PTHR35394">
    <property type="entry name" value="DUF3176 DOMAIN-CONTAINING PROTEIN"/>
    <property type="match status" value="1"/>
</dbReference>
<keyword evidence="1" id="KW-0812">Transmembrane</keyword>
<gene>
    <name evidence="2" type="ORF">BDV41DRAFT_573224</name>
</gene>
<name>A0A5N6WCI5_9EURO</name>
<dbReference type="AlphaFoldDB" id="A0A5N6WCI5"/>
<accession>A0A5N6WCI5</accession>
<keyword evidence="3" id="KW-1185">Reference proteome</keyword>